<dbReference type="Proteomes" id="UP000051645">
    <property type="component" value="Unassembled WGS sequence"/>
</dbReference>
<dbReference type="PANTHER" id="PTHR46889:SF5">
    <property type="entry name" value="INTEGRASE PROTEIN"/>
    <property type="match status" value="1"/>
</dbReference>
<comment type="caution">
    <text evidence="3">The sequence shown here is derived from an EMBL/GenBank/DDBJ whole genome shotgun (WGS) entry which is preliminary data.</text>
</comment>
<dbReference type="NCBIfam" id="NF033516">
    <property type="entry name" value="transpos_IS3"/>
    <property type="match status" value="1"/>
</dbReference>
<proteinExistence type="predicted"/>
<evidence type="ECO:0000313" key="4">
    <source>
        <dbReference type="EMBL" id="KRN32668.1"/>
    </source>
</evidence>
<evidence type="ECO:0000313" key="5">
    <source>
        <dbReference type="Proteomes" id="UP000051645"/>
    </source>
</evidence>
<dbReference type="AlphaFoldDB" id="A0A0R2FUL3"/>
<evidence type="ECO:0000313" key="3">
    <source>
        <dbReference type="EMBL" id="KRN28922.1"/>
    </source>
</evidence>
<protein>
    <recommendedName>
        <fullName evidence="2">Integrase catalytic domain-containing protein</fullName>
    </recommendedName>
</protein>
<dbReference type="EMBL" id="JQAT01000002">
    <property type="protein sequence ID" value="KRN28922.1"/>
    <property type="molecule type" value="Genomic_DNA"/>
</dbReference>
<dbReference type="PROSITE" id="PS50994">
    <property type="entry name" value="INTEGRASE"/>
    <property type="match status" value="1"/>
</dbReference>
<sequence length="284" mass="34052">MICILEAKFKLFDLLKFLPIAPSTFFYWQRQFKKGDKEHYLKDIMMYIWNQDHHLGVLRLTERIKRDFDLTVNHKHVYRLMRELGIHGEGYRKKVRKYDSSKGPEGKRVKNRLNRRFKTDRRFQKMVSDITEFKIPSTQEKVYLEPIMDLYNNEILTYAITSEGPTLSFALKPLNDLTKRLPNESYKRFLHTDQGWQYRHHIWQHTLKKAHITPSMSRRATCLDNACIESFFNKLKVELGNLKNYNSSKELTRAINEWIKYYNNSRIQMKLGGLAPIEYRHQAA</sequence>
<organism evidence="3 6">
    <name type="scientific">Lactobacillus selangorensis</name>
    <dbReference type="NCBI Taxonomy" id="81857"/>
    <lineage>
        <taxon>Bacteria</taxon>
        <taxon>Bacillati</taxon>
        <taxon>Bacillota</taxon>
        <taxon>Bacilli</taxon>
        <taxon>Lactobacillales</taxon>
        <taxon>Lactobacillaceae</taxon>
        <taxon>Lactobacillus</taxon>
    </lineage>
</organism>
<dbReference type="PATRIC" id="fig|81857.3.peg.1138"/>
<dbReference type="SUPFAM" id="SSF53098">
    <property type="entry name" value="Ribonuclease H-like"/>
    <property type="match status" value="1"/>
</dbReference>
<dbReference type="InterPro" id="IPR001584">
    <property type="entry name" value="Integrase_cat-core"/>
</dbReference>
<dbReference type="PANTHER" id="PTHR46889">
    <property type="entry name" value="TRANSPOSASE INSF FOR INSERTION SEQUENCE IS3B-RELATED"/>
    <property type="match status" value="1"/>
</dbReference>
<name>A0A0R2FUL3_9LACO</name>
<dbReference type="Pfam" id="PF13333">
    <property type="entry name" value="rve_2"/>
    <property type="match status" value="1"/>
</dbReference>
<evidence type="ECO:0000259" key="2">
    <source>
        <dbReference type="PROSITE" id="PS50994"/>
    </source>
</evidence>
<dbReference type="STRING" id="81857.IV38_GL001132"/>
<dbReference type="Proteomes" id="UP000051751">
    <property type="component" value="Unassembled WGS sequence"/>
</dbReference>
<dbReference type="InterPro" id="IPR012337">
    <property type="entry name" value="RNaseH-like_sf"/>
</dbReference>
<dbReference type="InterPro" id="IPR048020">
    <property type="entry name" value="Transpos_IS3"/>
</dbReference>
<dbReference type="GO" id="GO:0003676">
    <property type="term" value="F:nucleic acid binding"/>
    <property type="evidence" value="ECO:0007669"/>
    <property type="project" value="InterPro"/>
</dbReference>
<gene>
    <name evidence="3" type="ORF">IV38_GL001132</name>
    <name evidence="4" type="ORF">IV40_GL000721</name>
</gene>
<comment type="function">
    <text evidence="1">Involved in the transposition of the insertion sequence.</text>
</comment>
<dbReference type="InterPro" id="IPR050900">
    <property type="entry name" value="Transposase_IS3/IS150/IS904"/>
</dbReference>
<evidence type="ECO:0000256" key="1">
    <source>
        <dbReference type="ARBA" id="ARBA00002286"/>
    </source>
</evidence>
<dbReference type="Gene3D" id="3.30.420.10">
    <property type="entry name" value="Ribonuclease H-like superfamily/Ribonuclease H"/>
    <property type="match status" value="1"/>
</dbReference>
<dbReference type="InterPro" id="IPR025948">
    <property type="entry name" value="HTH-like_dom"/>
</dbReference>
<reference evidence="5 6" key="1">
    <citation type="journal article" date="2015" name="Genome Announc.">
        <title>Expanding the biotechnology potential of lactobacilli through comparative genomics of 213 strains and associated genera.</title>
        <authorList>
            <person name="Sun Z."/>
            <person name="Harris H.M."/>
            <person name="McCann A."/>
            <person name="Guo C."/>
            <person name="Argimon S."/>
            <person name="Zhang W."/>
            <person name="Yang X."/>
            <person name="Jeffery I.B."/>
            <person name="Cooney J.C."/>
            <person name="Kagawa T.F."/>
            <person name="Liu W."/>
            <person name="Song Y."/>
            <person name="Salvetti E."/>
            <person name="Wrobel A."/>
            <person name="Rasinkangas P."/>
            <person name="Parkhill J."/>
            <person name="Rea M.C."/>
            <person name="O'Sullivan O."/>
            <person name="Ritari J."/>
            <person name="Douillard F.P."/>
            <person name="Paul Ross R."/>
            <person name="Yang R."/>
            <person name="Briner A.E."/>
            <person name="Felis G.E."/>
            <person name="de Vos W.M."/>
            <person name="Barrangou R."/>
            <person name="Klaenhammer T.R."/>
            <person name="Caufield P.W."/>
            <person name="Cui Y."/>
            <person name="Zhang H."/>
            <person name="O'Toole P.W."/>
        </authorList>
    </citation>
    <scope>NUCLEOTIDE SEQUENCE [LARGE SCALE GENOMIC DNA]</scope>
    <source>
        <strain evidence="3 6">ATCC BAA-66</strain>
        <strain evidence="4 5">DSM 13344</strain>
    </source>
</reference>
<dbReference type="GO" id="GO:0015074">
    <property type="term" value="P:DNA integration"/>
    <property type="evidence" value="ECO:0007669"/>
    <property type="project" value="InterPro"/>
</dbReference>
<dbReference type="InterPro" id="IPR036397">
    <property type="entry name" value="RNaseH_sf"/>
</dbReference>
<accession>A0A0R2FUL3</accession>
<dbReference type="Pfam" id="PF00665">
    <property type="entry name" value="rve"/>
    <property type="match status" value="1"/>
</dbReference>
<keyword evidence="5" id="KW-1185">Reference proteome</keyword>
<dbReference type="Pfam" id="PF13276">
    <property type="entry name" value="HTH_21"/>
    <property type="match status" value="1"/>
</dbReference>
<evidence type="ECO:0000313" key="6">
    <source>
        <dbReference type="Proteomes" id="UP000051751"/>
    </source>
</evidence>
<dbReference type="RefSeq" id="WP_162258841.1">
    <property type="nucleotide sequence ID" value="NZ_JQAT01000002.1"/>
</dbReference>
<feature type="domain" description="Integrase catalytic" evidence="2">
    <location>
        <begin position="118"/>
        <end position="284"/>
    </location>
</feature>
<dbReference type="EMBL" id="JQAZ01000002">
    <property type="protein sequence ID" value="KRN32668.1"/>
    <property type="molecule type" value="Genomic_DNA"/>
</dbReference>